<organism evidence="1 2">
    <name type="scientific">Panagrellus redivivus</name>
    <name type="common">Microworm</name>
    <dbReference type="NCBI Taxonomy" id="6233"/>
    <lineage>
        <taxon>Eukaryota</taxon>
        <taxon>Metazoa</taxon>
        <taxon>Ecdysozoa</taxon>
        <taxon>Nematoda</taxon>
        <taxon>Chromadorea</taxon>
        <taxon>Rhabditida</taxon>
        <taxon>Tylenchina</taxon>
        <taxon>Panagrolaimomorpha</taxon>
        <taxon>Panagrolaimoidea</taxon>
        <taxon>Panagrolaimidae</taxon>
        <taxon>Panagrellus</taxon>
    </lineage>
</organism>
<dbReference type="WBParaSite" id="Pan_g21721.t1">
    <property type="protein sequence ID" value="Pan_g21721.t1"/>
    <property type="gene ID" value="Pan_g21721"/>
</dbReference>
<accession>A0A7E4VJS2</accession>
<name>A0A7E4VJS2_PANRE</name>
<dbReference type="Proteomes" id="UP000492821">
    <property type="component" value="Unassembled WGS sequence"/>
</dbReference>
<protein>
    <submittedName>
        <fullName evidence="2">Uncharacterized protein</fullName>
    </submittedName>
</protein>
<dbReference type="AlphaFoldDB" id="A0A7E4VJS2"/>
<evidence type="ECO:0000313" key="1">
    <source>
        <dbReference type="Proteomes" id="UP000492821"/>
    </source>
</evidence>
<sequence length="75" mass="8317">MITCHTRPPINTEKALIALEFSQVTEKPSDDKRISGVIVRTTPSMDSPLSKANPFRGIALDDRFTCKSNLIINQS</sequence>
<proteinExistence type="predicted"/>
<reference evidence="2" key="2">
    <citation type="submission" date="2020-10" db="UniProtKB">
        <authorList>
            <consortium name="WormBaseParasite"/>
        </authorList>
    </citation>
    <scope>IDENTIFICATION</scope>
</reference>
<reference evidence="1" key="1">
    <citation type="journal article" date="2013" name="Genetics">
        <title>The draft genome and transcriptome of Panagrellus redivivus are shaped by the harsh demands of a free-living lifestyle.</title>
        <authorList>
            <person name="Srinivasan J."/>
            <person name="Dillman A.R."/>
            <person name="Macchietto M.G."/>
            <person name="Heikkinen L."/>
            <person name="Lakso M."/>
            <person name="Fracchia K.M."/>
            <person name="Antoshechkin I."/>
            <person name="Mortazavi A."/>
            <person name="Wong G."/>
            <person name="Sternberg P.W."/>
        </authorList>
    </citation>
    <scope>NUCLEOTIDE SEQUENCE [LARGE SCALE GENOMIC DNA]</scope>
    <source>
        <strain evidence="1">MT8872</strain>
    </source>
</reference>
<keyword evidence="1" id="KW-1185">Reference proteome</keyword>
<evidence type="ECO:0000313" key="2">
    <source>
        <dbReference type="WBParaSite" id="Pan_g21721.t1"/>
    </source>
</evidence>